<keyword evidence="5" id="KW-0378">Hydrolase</keyword>
<dbReference type="InterPro" id="IPR044929">
    <property type="entry name" value="DNA/RNA_non-sp_Endonuclease_sf"/>
</dbReference>
<evidence type="ECO:0000256" key="1">
    <source>
        <dbReference type="PIRSR" id="PIRSR640255-1"/>
    </source>
</evidence>
<comment type="caution">
    <text evidence="5">The sequence shown here is derived from an EMBL/GenBank/DDBJ whole genome shotgun (WGS) entry which is preliminary data.</text>
</comment>
<keyword evidence="5" id="KW-0255">Endonuclease</keyword>
<reference evidence="5 6" key="1">
    <citation type="submission" date="2020-08" db="EMBL/GenBank/DDBJ databases">
        <title>Genomic Encyclopedia of Type Strains, Phase IV (KMG-IV): sequencing the most valuable type-strain genomes for metagenomic binning, comparative biology and taxonomic classification.</title>
        <authorList>
            <person name="Goeker M."/>
        </authorList>
    </citation>
    <scope>NUCLEOTIDE SEQUENCE [LARGE SCALE GENOMIC DNA]</scope>
    <source>
        <strain evidence="5 6">DSM 12706</strain>
    </source>
</reference>
<dbReference type="PANTHER" id="PTHR13966">
    <property type="entry name" value="ENDONUCLEASE RELATED"/>
    <property type="match status" value="1"/>
</dbReference>
<evidence type="ECO:0000313" key="6">
    <source>
        <dbReference type="Proteomes" id="UP000542353"/>
    </source>
</evidence>
<dbReference type="Pfam" id="PF01223">
    <property type="entry name" value="Endonuclease_NS"/>
    <property type="match status" value="1"/>
</dbReference>
<feature type="binding site" evidence="2">
    <location>
        <position position="189"/>
    </location>
    <ligand>
        <name>Mg(2+)</name>
        <dbReference type="ChEBI" id="CHEBI:18420"/>
        <note>catalytic</note>
    </ligand>
</feature>
<dbReference type="GO" id="GO:0004519">
    <property type="term" value="F:endonuclease activity"/>
    <property type="evidence" value="ECO:0007669"/>
    <property type="project" value="UniProtKB-KW"/>
</dbReference>
<keyword evidence="5" id="KW-0540">Nuclease</keyword>
<dbReference type="CDD" id="cd00091">
    <property type="entry name" value="NUC"/>
    <property type="match status" value="1"/>
</dbReference>
<evidence type="ECO:0000313" key="5">
    <source>
        <dbReference type="EMBL" id="MBB5045471.1"/>
    </source>
</evidence>
<dbReference type="InterPro" id="IPR044925">
    <property type="entry name" value="His-Me_finger_sf"/>
</dbReference>
<keyword evidence="2" id="KW-0479">Metal-binding</keyword>
<evidence type="ECO:0000259" key="3">
    <source>
        <dbReference type="SMART" id="SM00477"/>
    </source>
</evidence>
<accession>A0A7W8DY34</accession>
<protein>
    <submittedName>
        <fullName evidence="5">Endonuclease G</fullName>
    </submittedName>
</protein>
<name>A0A7W8DY34_9BRAD</name>
<dbReference type="Gene3D" id="3.40.570.10">
    <property type="entry name" value="Extracellular Endonuclease, subunit A"/>
    <property type="match status" value="1"/>
</dbReference>
<dbReference type="PANTHER" id="PTHR13966:SF5">
    <property type="entry name" value="ENDONUCLEASE G, MITOCHONDRIAL"/>
    <property type="match status" value="1"/>
</dbReference>
<dbReference type="GO" id="GO:0003676">
    <property type="term" value="F:nucleic acid binding"/>
    <property type="evidence" value="ECO:0007669"/>
    <property type="project" value="InterPro"/>
</dbReference>
<sequence>MLHLGGADGIAEGLEAAETVEIEVASALEAAGTKKIRVQVSKPESFAGRDGYRPDFLDGWPIPLPEPQGSLKNDVRRLRRGGDGYELKYQHFSTVQSISRRMPMFVGVNIDGSKERKIVRTSTPWRFDGRLDVADQIGDDVYSEENNVLDRGHMVRREDPIWGPMKTAAQANIDTFHFTNAAPQMAAVNQRTWLGLEQYILRNTRDDNMAVTVFTGPVFTDDDFPYRGALVPKSFWKVVAVVTDDGRPSATAYEVSQESALSALEFVFGAYQTFQVSIREIEEKTSLSFGDLAKYDGFSATERTHGKRTRARLESLEMVRV</sequence>
<feature type="domain" description="ENPP1-3/EXOG-like endonuclease/phosphodiesterase" evidence="3">
    <location>
        <begin position="89"/>
        <end position="296"/>
    </location>
</feature>
<dbReference type="SMART" id="SM00477">
    <property type="entry name" value="NUC"/>
    <property type="match status" value="1"/>
</dbReference>
<dbReference type="InterPro" id="IPR020821">
    <property type="entry name" value="ENPP1-3/EXOG-like_nuc-like"/>
</dbReference>
<evidence type="ECO:0000256" key="2">
    <source>
        <dbReference type="PIRSR" id="PIRSR640255-2"/>
    </source>
</evidence>
<evidence type="ECO:0000259" key="4">
    <source>
        <dbReference type="SMART" id="SM00892"/>
    </source>
</evidence>
<dbReference type="SMART" id="SM00892">
    <property type="entry name" value="Endonuclease_NS"/>
    <property type="match status" value="1"/>
</dbReference>
<organism evidence="5 6">
    <name type="scientific">Rhodopseudomonas rhenobacensis</name>
    <dbReference type="NCBI Taxonomy" id="87461"/>
    <lineage>
        <taxon>Bacteria</taxon>
        <taxon>Pseudomonadati</taxon>
        <taxon>Pseudomonadota</taxon>
        <taxon>Alphaproteobacteria</taxon>
        <taxon>Hyphomicrobiales</taxon>
        <taxon>Nitrobacteraceae</taxon>
        <taxon>Rhodopseudomonas</taxon>
    </lineage>
</organism>
<proteinExistence type="predicted"/>
<dbReference type="InterPro" id="IPR001604">
    <property type="entry name" value="Endo_G_ENPP1-like_dom"/>
</dbReference>
<dbReference type="GO" id="GO:0016787">
    <property type="term" value="F:hydrolase activity"/>
    <property type="evidence" value="ECO:0007669"/>
    <property type="project" value="InterPro"/>
</dbReference>
<dbReference type="GO" id="GO:0046872">
    <property type="term" value="F:metal ion binding"/>
    <property type="evidence" value="ECO:0007669"/>
    <property type="project" value="UniProtKB-KW"/>
</dbReference>
<feature type="active site" description="Proton acceptor" evidence="1">
    <location>
        <position position="153"/>
    </location>
</feature>
<dbReference type="SUPFAM" id="SSF54060">
    <property type="entry name" value="His-Me finger endonucleases"/>
    <property type="match status" value="1"/>
</dbReference>
<dbReference type="RefSeq" id="WP_184253301.1">
    <property type="nucleotide sequence ID" value="NZ_JACHIH010000001.1"/>
</dbReference>
<dbReference type="InterPro" id="IPR040255">
    <property type="entry name" value="Non-specific_endonuclease"/>
</dbReference>
<dbReference type="Proteomes" id="UP000542353">
    <property type="component" value="Unassembled WGS sequence"/>
</dbReference>
<feature type="domain" description="DNA/RNA non-specific endonuclease/pyrophosphatase/phosphodiesterase" evidence="4">
    <location>
        <begin position="88"/>
        <end position="296"/>
    </location>
</feature>
<gene>
    <name evidence="5" type="ORF">HNR60_000200</name>
</gene>
<dbReference type="AlphaFoldDB" id="A0A7W8DY34"/>
<keyword evidence="6" id="KW-1185">Reference proteome</keyword>
<dbReference type="EMBL" id="JACHIH010000001">
    <property type="protein sequence ID" value="MBB5045471.1"/>
    <property type="molecule type" value="Genomic_DNA"/>
</dbReference>